<evidence type="ECO:0000256" key="1">
    <source>
        <dbReference type="ARBA" id="ARBA00005472"/>
    </source>
</evidence>
<feature type="region of interest" description="Disordered" evidence="2">
    <location>
        <begin position="95"/>
        <end position="114"/>
    </location>
</feature>
<feature type="compositionally biased region" description="Basic and acidic residues" evidence="2">
    <location>
        <begin position="126"/>
        <end position="157"/>
    </location>
</feature>
<feature type="region of interest" description="Disordered" evidence="2">
    <location>
        <begin position="126"/>
        <end position="172"/>
    </location>
</feature>
<dbReference type="Proteomes" id="UP000887574">
    <property type="component" value="Unplaced"/>
</dbReference>
<dbReference type="GO" id="GO:0009966">
    <property type="term" value="P:regulation of signal transduction"/>
    <property type="evidence" value="ECO:0007669"/>
    <property type="project" value="InterPro"/>
</dbReference>
<keyword evidence="3" id="KW-1185">Reference proteome</keyword>
<accession>A0A915ETN8</accession>
<dbReference type="PANTHER" id="PTHR12398:SF20">
    <property type="entry name" value="PROTEIN PHOSPHATASE 1 REGULATORY INHIBITOR SUBUNIT 2"/>
    <property type="match status" value="1"/>
</dbReference>
<dbReference type="InterPro" id="IPR007062">
    <property type="entry name" value="PPI-2"/>
</dbReference>
<organism evidence="3 4">
    <name type="scientific">Ditylenchus dipsaci</name>
    <dbReference type="NCBI Taxonomy" id="166011"/>
    <lineage>
        <taxon>Eukaryota</taxon>
        <taxon>Metazoa</taxon>
        <taxon>Ecdysozoa</taxon>
        <taxon>Nematoda</taxon>
        <taxon>Chromadorea</taxon>
        <taxon>Rhabditida</taxon>
        <taxon>Tylenchina</taxon>
        <taxon>Tylenchomorpha</taxon>
        <taxon>Sphaerularioidea</taxon>
        <taxon>Anguinidae</taxon>
        <taxon>Anguininae</taxon>
        <taxon>Ditylenchus</taxon>
    </lineage>
</organism>
<dbReference type="Pfam" id="PF04979">
    <property type="entry name" value="IPP-2"/>
    <property type="match status" value="1"/>
</dbReference>
<reference evidence="4" key="1">
    <citation type="submission" date="2022-11" db="UniProtKB">
        <authorList>
            <consortium name="WormBaseParasite"/>
        </authorList>
    </citation>
    <scope>IDENTIFICATION</scope>
</reference>
<dbReference type="GO" id="GO:0004864">
    <property type="term" value="F:protein phosphatase inhibitor activity"/>
    <property type="evidence" value="ECO:0007669"/>
    <property type="project" value="InterPro"/>
</dbReference>
<dbReference type="AlphaFoldDB" id="A0A915ETN8"/>
<feature type="region of interest" description="Disordered" evidence="2">
    <location>
        <begin position="62"/>
        <end position="90"/>
    </location>
</feature>
<sequence length="172" mass="19472">MSESKVESPSKQVSDDSAQQSSVAREESLLGNAEVKRNRVSGQKAHFDEMNILATYHPADKDYGHMKIDEPKTPYNENTYSGEDDEDIIGERPRKVSLVDGPVNPEDLSIGLSQEELTEEAIARKQEFEKKRRQHYDEGAALRKMKEQGKAGDLVRTEEDDENSDEESMQLK</sequence>
<feature type="compositionally biased region" description="Basic and acidic residues" evidence="2">
    <location>
        <begin position="62"/>
        <end position="72"/>
    </location>
</feature>
<evidence type="ECO:0000313" key="4">
    <source>
        <dbReference type="WBParaSite" id="jg9698"/>
    </source>
</evidence>
<comment type="similarity">
    <text evidence="1">Belongs to the protein phosphatase inhibitor 2 family.</text>
</comment>
<dbReference type="WBParaSite" id="jg9698">
    <property type="protein sequence ID" value="jg9698"/>
    <property type="gene ID" value="jg9698"/>
</dbReference>
<feature type="compositionally biased region" description="Acidic residues" evidence="2">
    <location>
        <begin position="158"/>
        <end position="172"/>
    </location>
</feature>
<evidence type="ECO:0000313" key="3">
    <source>
        <dbReference type="Proteomes" id="UP000887574"/>
    </source>
</evidence>
<proteinExistence type="inferred from homology"/>
<dbReference type="Gene3D" id="6.10.250.1050">
    <property type="match status" value="1"/>
</dbReference>
<protein>
    <submittedName>
        <fullName evidence="4">Protein phosphatase inhibitor 2</fullName>
    </submittedName>
</protein>
<feature type="region of interest" description="Disordered" evidence="2">
    <location>
        <begin position="1"/>
        <end position="44"/>
    </location>
</feature>
<evidence type="ECO:0000256" key="2">
    <source>
        <dbReference type="SAM" id="MobiDB-lite"/>
    </source>
</evidence>
<dbReference type="PANTHER" id="PTHR12398">
    <property type="entry name" value="PROTEIN PHOSPHATASE INHIBITOR"/>
    <property type="match status" value="1"/>
</dbReference>
<name>A0A915ETN8_9BILA</name>